<feature type="chain" id="PRO_5003376520" evidence="2">
    <location>
        <begin position="20"/>
        <end position="64"/>
    </location>
</feature>
<gene>
    <name evidence="3" type="ORF">SERLADRAFT_393783</name>
</gene>
<evidence type="ECO:0000256" key="1">
    <source>
        <dbReference type="SAM" id="MobiDB-lite"/>
    </source>
</evidence>
<keyword evidence="2" id="KW-0732">Signal</keyword>
<protein>
    <submittedName>
        <fullName evidence="3">Uncharacterized protein</fullName>
    </submittedName>
</protein>
<evidence type="ECO:0000256" key="2">
    <source>
        <dbReference type="SAM" id="SignalP"/>
    </source>
</evidence>
<dbReference type="EMBL" id="GL945436">
    <property type="protein sequence ID" value="EGO22963.1"/>
    <property type="molecule type" value="Genomic_DNA"/>
</dbReference>
<sequence length="64" mass="6642">GSWFVVVAVIRCLDGSIPAVPHGCEESASLSTVGIVQGGQRDEQGVISQDESQLNINASEASEN</sequence>
<proteinExistence type="predicted"/>
<dbReference type="HOGENOM" id="CLU_2874071_0_0_1"/>
<feature type="region of interest" description="Disordered" evidence="1">
    <location>
        <begin position="45"/>
        <end position="64"/>
    </location>
</feature>
<dbReference type="KEGG" id="sla:SERLADRAFT_393783"/>
<evidence type="ECO:0000313" key="3">
    <source>
        <dbReference type="EMBL" id="EGO22963.1"/>
    </source>
</evidence>
<name>F8P1D4_SERL9</name>
<organism>
    <name type="scientific">Serpula lacrymans var. lacrymans (strain S7.9)</name>
    <name type="common">Dry rot fungus</name>
    <dbReference type="NCBI Taxonomy" id="578457"/>
    <lineage>
        <taxon>Eukaryota</taxon>
        <taxon>Fungi</taxon>
        <taxon>Dikarya</taxon>
        <taxon>Basidiomycota</taxon>
        <taxon>Agaricomycotina</taxon>
        <taxon>Agaricomycetes</taxon>
        <taxon>Agaricomycetidae</taxon>
        <taxon>Boletales</taxon>
        <taxon>Coniophorineae</taxon>
        <taxon>Serpulaceae</taxon>
        <taxon>Serpula</taxon>
    </lineage>
</organism>
<dbReference type="Proteomes" id="UP000008064">
    <property type="component" value="Unassembled WGS sequence"/>
</dbReference>
<dbReference type="AlphaFoldDB" id="F8P1D4"/>
<reference evidence="3" key="1">
    <citation type="submission" date="2011-04" db="EMBL/GenBank/DDBJ databases">
        <title>Evolution of plant cell wall degrading machinery underlies the functional diversity of forest fungi.</title>
        <authorList>
            <consortium name="US DOE Joint Genome Institute (JGI-PGF)"/>
            <person name="Eastwood D.C."/>
            <person name="Floudas D."/>
            <person name="Binder M."/>
            <person name="Majcherczyk A."/>
            <person name="Schneider P."/>
            <person name="Aerts A."/>
            <person name="Asiegbu F.O."/>
            <person name="Baker S.E."/>
            <person name="Barry K."/>
            <person name="Bendiksby M."/>
            <person name="Blumentritt M."/>
            <person name="Coutinho P.M."/>
            <person name="Cullen D."/>
            <person name="Cullen D."/>
            <person name="Gathman A."/>
            <person name="Goodell B."/>
            <person name="Henrissat B."/>
            <person name="Ihrmark K."/>
            <person name="Kauserud H."/>
            <person name="Kohler A."/>
            <person name="LaButti K."/>
            <person name="Lapidus A."/>
            <person name="Lavin J.L."/>
            <person name="Lee Y.-H."/>
            <person name="Lindquist E."/>
            <person name="Lilly W."/>
            <person name="Lucas S."/>
            <person name="Morin E."/>
            <person name="Murat C."/>
            <person name="Oguiza J.A."/>
            <person name="Park J."/>
            <person name="Pisabarro A.G."/>
            <person name="Riley R."/>
            <person name="Rosling A."/>
            <person name="Salamov A."/>
            <person name="Schmidt O."/>
            <person name="Schmutz J."/>
            <person name="Skrede I."/>
            <person name="Stenlid J."/>
            <person name="Wiebenga A."/>
            <person name="Xie X."/>
            <person name="Kues U."/>
            <person name="Hibbett D.S."/>
            <person name="Hoffmeister D."/>
            <person name="Hogberg N."/>
            <person name="Martin F."/>
            <person name="Grigoriev I.V."/>
            <person name="Watkinson S.C."/>
        </authorList>
    </citation>
    <scope>NUCLEOTIDE SEQUENCE</scope>
    <source>
        <strain evidence="3">S7.9</strain>
    </source>
</reference>
<dbReference type="GeneID" id="18811638"/>
<accession>F8P1D4</accession>
<feature type="signal peptide" evidence="2">
    <location>
        <begin position="1"/>
        <end position="19"/>
    </location>
</feature>
<dbReference type="RefSeq" id="XP_007320203.1">
    <property type="nucleotide sequence ID" value="XM_007320141.1"/>
</dbReference>
<feature type="compositionally biased region" description="Polar residues" evidence="1">
    <location>
        <begin position="46"/>
        <end position="64"/>
    </location>
</feature>
<feature type="non-terminal residue" evidence="3">
    <location>
        <position position="1"/>
    </location>
</feature>